<sequence length="120" mass="13697">MMRTMDNVAENWNQRQEIIPYYYISYSLSLTGTFGGAGSKMIWGLKDCKLGDLQDELTTTVLICGINNTQIREKLLQEGDGVSLEKIIAKCKICEVKGKERTYEELFVCRSSTSREQEKI</sequence>
<dbReference type="HOGENOM" id="CLU_2051978_0_0_1"/>
<gene>
    <name evidence="1" type="ORF">YQE_11221</name>
</gene>
<proteinExistence type="predicted"/>
<reference evidence="1" key="1">
    <citation type="journal article" date="2013" name="Genome Biol.">
        <title>Draft genome of the mountain pine beetle, Dendroctonus ponderosae Hopkins, a major forest pest.</title>
        <authorList>
            <person name="Keeling C.I."/>
            <person name="Yuen M.M."/>
            <person name="Liao N.Y."/>
            <person name="Docking T.R."/>
            <person name="Chan S.K."/>
            <person name="Taylor G.A."/>
            <person name="Palmquist D.L."/>
            <person name="Jackman S.D."/>
            <person name="Nguyen A."/>
            <person name="Li M."/>
            <person name="Henderson H."/>
            <person name="Janes J.K."/>
            <person name="Zhao Y."/>
            <person name="Pandoh P."/>
            <person name="Moore R."/>
            <person name="Sperling F.A."/>
            <person name="Huber D.P."/>
            <person name="Birol I."/>
            <person name="Jones S.J."/>
            <person name="Bohlmann J."/>
        </authorList>
    </citation>
    <scope>NUCLEOTIDE SEQUENCE</scope>
</reference>
<dbReference type="AlphaFoldDB" id="N6TSE1"/>
<feature type="non-terminal residue" evidence="1">
    <location>
        <position position="1"/>
    </location>
</feature>
<dbReference type="EMBL" id="KB741239">
    <property type="protein sequence ID" value="ENN72165.1"/>
    <property type="molecule type" value="Genomic_DNA"/>
</dbReference>
<organism evidence="1">
    <name type="scientific">Dendroctonus ponderosae</name>
    <name type="common">Mountain pine beetle</name>
    <dbReference type="NCBI Taxonomy" id="77166"/>
    <lineage>
        <taxon>Eukaryota</taxon>
        <taxon>Metazoa</taxon>
        <taxon>Ecdysozoa</taxon>
        <taxon>Arthropoda</taxon>
        <taxon>Hexapoda</taxon>
        <taxon>Insecta</taxon>
        <taxon>Pterygota</taxon>
        <taxon>Neoptera</taxon>
        <taxon>Endopterygota</taxon>
        <taxon>Coleoptera</taxon>
        <taxon>Polyphaga</taxon>
        <taxon>Cucujiformia</taxon>
        <taxon>Curculionidae</taxon>
        <taxon>Scolytinae</taxon>
        <taxon>Dendroctonus</taxon>
    </lineage>
</organism>
<evidence type="ECO:0000313" key="1">
    <source>
        <dbReference type="EMBL" id="ENN72165.1"/>
    </source>
</evidence>
<accession>N6TSE1</accession>
<protein>
    <submittedName>
        <fullName evidence="1">Uncharacterized protein</fullName>
    </submittedName>
</protein>
<name>N6TSE1_DENPD</name>